<dbReference type="STRING" id="31234.E3MWT2"/>
<evidence type="ECO:0000313" key="3">
    <source>
        <dbReference type="EMBL" id="EFP10795.1"/>
    </source>
</evidence>
<dbReference type="SUPFAM" id="SSF51445">
    <property type="entry name" value="(Trans)glycosidases"/>
    <property type="match status" value="1"/>
</dbReference>
<dbReference type="InterPro" id="IPR011583">
    <property type="entry name" value="Chitinase_II/V-like_cat"/>
</dbReference>
<dbReference type="SMART" id="SM00636">
    <property type="entry name" value="Glyco_18"/>
    <property type="match status" value="1"/>
</dbReference>
<dbReference type="CTD" id="9805038"/>
<dbReference type="InterPro" id="IPR029070">
    <property type="entry name" value="Chitinase_insertion_sf"/>
</dbReference>
<dbReference type="KEGG" id="crq:GCK72_020550"/>
<accession>E3MWT2</accession>
<dbReference type="PANTHER" id="PTHR46073">
    <property type="entry name" value="CHITINASE"/>
    <property type="match status" value="1"/>
</dbReference>
<dbReference type="PROSITE" id="PS51910">
    <property type="entry name" value="GH18_2"/>
    <property type="match status" value="1"/>
</dbReference>
<dbReference type="InterPro" id="IPR017853">
    <property type="entry name" value="GH"/>
</dbReference>
<proteinExistence type="predicted"/>
<keyword evidence="4" id="KW-1185">Reference proteome</keyword>
<dbReference type="GeneID" id="9805038"/>
<gene>
    <name evidence="3" type="ORF">CRE_02489</name>
</gene>
<evidence type="ECO:0000259" key="2">
    <source>
        <dbReference type="PROSITE" id="PS51910"/>
    </source>
</evidence>
<name>E3MWT2_CAERE</name>
<dbReference type="OMA" id="TAICAKR"/>
<dbReference type="GO" id="GO:0005975">
    <property type="term" value="P:carbohydrate metabolic process"/>
    <property type="evidence" value="ECO:0007669"/>
    <property type="project" value="InterPro"/>
</dbReference>
<dbReference type="InParanoid" id="E3MWT2"/>
<dbReference type="Gene3D" id="3.20.20.80">
    <property type="entry name" value="Glycosidases"/>
    <property type="match status" value="1"/>
</dbReference>
<dbReference type="eggNOG" id="KOG2806">
    <property type="taxonomic scope" value="Eukaryota"/>
</dbReference>
<dbReference type="AlphaFoldDB" id="E3MWT2"/>
<keyword evidence="1" id="KW-0812">Transmembrane</keyword>
<dbReference type="GO" id="GO:0008061">
    <property type="term" value="F:chitin binding"/>
    <property type="evidence" value="ECO:0007669"/>
    <property type="project" value="InterPro"/>
</dbReference>
<dbReference type="EMBL" id="DS268488">
    <property type="protein sequence ID" value="EFP10795.1"/>
    <property type="molecule type" value="Genomic_DNA"/>
</dbReference>
<organism evidence="4">
    <name type="scientific">Caenorhabditis remanei</name>
    <name type="common">Caenorhabditis vulgaris</name>
    <dbReference type="NCBI Taxonomy" id="31234"/>
    <lineage>
        <taxon>Eukaryota</taxon>
        <taxon>Metazoa</taxon>
        <taxon>Ecdysozoa</taxon>
        <taxon>Nematoda</taxon>
        <taxon>Chromadorea</taxon>
        <taxon>Rhabditida</taxon>
        <taxon>Rhabditina</taxon>
        <taxon>Rhabditomorpha</taxon>
        <taxon>Rhabditoidea</taxon>
        <taxon>Rhabditidae</taxon>
        <taxon>Peloderinae</taxon>
        <taxon>Caenorhabditis</taxon>
    </lineage>
</organism>
<feature type="domain" description="GH18" evidence="2">
    <location>
        <begin position="72"/>
        <end position="410"/>
    </location>
</feature>
<keyword evidence="1" id="KW-0472">Membrane</keyword>
<dbReference type="InterPro" id="IPR001223">
    <property type="entry name" value="Glyco_hydro18_cat"/>
</dbReference>
<feature type="transmembrane region" description="Helical" evidence="1">
    <location>
        <begin position="24"/>
        <end position="45"/>
    </location>
</feature>
<reference evidence="3" key="1">
    <citation type="submission" date="2007-07" db="EMBL/GenBank/DDBJ databases">
        <title>PCAP assembly of the Caenorhabditis remanei genome.</title>
        <authorList>
            <consortium name="The Caenorhabditis remanei Sequencing Consortium"/>
            <person name="Wilson R.K."/>
        </authorList>
    </citation>
    <scope>NUCLEOTIDE SEQUENCE [LARGE SCALE GENOMIC DNA]</scope>
    <source>
        <strain evidence="3">PB4641</strain>
    </source>
</reference>
<protein>
    <recommendedName>
        <fullName evidence="2">GH18 domain-containing protein</fullName>
    </recommendedName>
</protein>
<evidence type="ECO:0000256" key="1">
    <source>
        <dbReference type="SAM" id="Phobius"/>
    </source>
</evidence>
<dbReference type="PANTHER" id="PTHR46073:SF9">
    <property type="entry name" value="GH18 DOMAIN-CONTAINING PROTEIN"/>
    <property type="match status" value="1"/>
</dbReference>
<dbReference type="RefSeq" id="XP_003099436.2">
    <property type="nucleotide sequence ID" value="XM_003099388.2"/>
</dbReference>
<dbReference type="Gene3D" id="3.10.50.10">
    <property type="match status" value="1"/>
</dbReference>
<sequence length="423" mass="49096">MPNETTYGPNNRRFANRLCSQKTIYTNFIVFVLICVVCAPVAYFLTSMLTDLLDWESLPSKSITDSTAICAKRVVGYFTFWGFFDLQPWQLNNLTHVIFIFVRIEKDLVVKTDQTYAETKIWDMKKAVSEAKQNGLKMMFAIGGYQADSEFRQITSLRASKETRTKFLNSIIAVIDHYEIDGIEISWMWPPYISRVPYLMLIRDIREHLEKHRIAKKRADDYVLSITAPRNISDLKSFYFNEILKYVDFVNVLTDEYQYSNKLIGPISPLLGNPELSLDATTKYLVCQTKRPSKFNLVVPLFGLFWTNATLNEAFPAPKLNAQGPYEMAWRLWKREPWSSYSVSWDEKSRLAFVWDSSSRMFATFENERSLREKSIYVRDKNLGGITMNSLDKDEEGTLGNAIKTVELCTDDELEDIKYKCDN</sequence>
<dbReference type="OrthoDB" id="10063355at2759"/>
<dbReference type="HOGENOM" id="CLU_002833_0_1_1"/>
<evidence type="ECO:0000313" key="4">
    <source>
        <dbReference type="Proteomes" id="UP000008281"/>
    </source>
</evidence>
<keyword evidence="1" id="KW-1133">Transmembrane helix</keyword>
<dbReference type="Proteomes" id="UP000008281">
    <property type="component" value="Unassembled WGS sequence"/>
</dbReference>
<dbReference type="Pfam" id="PF00704">
    <property type="entry name" value="Glyco_hydro_18"/>
    <property type="match status" value="1"/>
</dbReference>